<dbReference type="SUPFAM" id="SSF48726">
    <property type="entry name" value="Immunoglobulin"/>
    <property type="match status" value="1"/>
</dbReference>
<dbReference type="InterPro" id="IPR036179">
    <property type="entry name" value="Ig-like_dom_sf"/>
</dbReference>
<evidence type="ECO:0000313" key="2">
    <source>
        <dbReference type="EMBL" id="KAI8044596.1"/>
    </source>
</evidence>
<dbReference type="PROSITE" id="PS50835">
    <property type="entry name" value="IG_LIKE"/>
    <property type="match status" value="1"/>
</dbReference>
<proteinExistence type="predicted"/>
<dbReference type="InterPro" id="IPR013783">
    <property type="entry name" value="Ig-like_fold"/>
</dbReference>
<evidence type="ECO:0000259" key="1">
    <source>
        <dbReference type="PROSITE" id="PS50835"/>
    </source>
</evidence>
<name>A0A9P9YWY7_9MUSC</name>
<dbReference type="Gene3D" id="2.60.40.10">
    <property type="entry name" value="Immunoglobulins"/>
    <property type="match status" value="1"/>
</dbReference>
<dbReference type="PANTHER" id="PTHR21261">
    <property type="entry name" value="BEAT PROTEIN"/>
    <property type="match status" value="1"/>
</dbReference>
<reference evidence="2" key="1">
    <citation type="journal article" date="2023" name="Genome Biol. Evol.">
        <title>Long-read-based Genome Assembly of Drosophila gunungcola Reveals Fewer Chemosensory Genes in Flower-breeding Species.</title>
        <authorList>
            <person name="Negi A."/>
            <person name="Liao B.Y."/>
            <person name="Yeh S.D."/>
        </authorList>
    </citation>
    <scope>NUCLEOTIDE SEQUENCE</scope>
    <source>
        <strain evidence="2">Sukarami</strain>
    </source>
</reference>
<evidence type="ECO:0000313" key="3">
    <source>
        <dbReference type="Proteomes" id="UP001059596"/>
    </source>
</evidence>
<accession>A0A9P9YWY7</accession>
<keyword evidence="3" id="KW-1185">Reference proteome</keyword>
<gene>
    <name evidence="2" type="ORF">M5D96_000767</name>
</gene>
<dbReference type="InterPro" id="IPR007110">
    <property type="entry name" value="Ig-like_dom"/>
</dbReference>
<comment type="caution">
    <text evidence="2">The sequence shown here is derived from an EMBL/GenBank/DDBJ whole genome shotgun (WGS) entry which is preliminary data.</text>
</comment>
<protein>
    <recommendedName>
        <fullName evidence="1">Ig-like domain-containing protein</fullName>
    </recommendedName>
</protein>
<dbReference type="Proteomes" id="UP001059596">
    <property type="component" value="Chromosome 3R"/>
</dbReference>
<organism evidence="2 3">
    <name type="scientific">Drosophila gunungcola</name>
    <name type="common">fruit fly</name>
    <dbReference type="NCBI Taxonomy" id="103775"/>
    <lineage>
        <taxon>Eukaryota</taxon>
        <taxon>Metazoa</taxon>
        <taxon>Ecdysozoa</taxon>
        <taxon>Arthropoda</taxon>
        <taxon>Hexapoda</taxon>
        <taxon>Insecta</taxon>
        <taxon>Pterygota</taxon>
        <taxon>Neoptera</taxon>
        <taxon>Endopterygota</taxon>
        <taxon>Diptera</taxon>
        <taxon>Brachycera</taxon>
        <taxon>Muscomorpha</taxon>
        <taxon>Ephydroidea</taxon>
        <taxon>Drosophilidae</taxon>
        <taxon>Drosophila</taxon>
        <taxon>Sophophora</taxon>
    </lineage>
</organism>
<dbReference type="EMBL" id="JAMKOV010000001">
    <property type="protein sequence ID" value="KAI8044596.1"/>
    <property type="molecule type" value="Genomic_DNA"/>
</dbReference>
<feature type="domain" description="Ig-like" evidence="1">
    <location>
        <begin position="5"/>
        <end position="120"/>
    </location>
</feature>
<sequence>MAPVPAEGLHLSNLSVPRIIDVAQKAKLFCSYAMGNRTLNSVKWYKDGQEFFRYSPLTPPTTNWFPVAGVTIADGSPHCNQFICNVELEKLSAHSSGQYRCEVSGDAPEFKLIDQTANMTVGGRCTSDPVPLAIHSGPVYFAAQSKKFLCKSTTTNCTSEMSSPMAKLMWFINNKTLAISISVSVCFRPQAPVHSLQPQINEVARNTDGFHLFTSHLQLRLHLDDQRFISKSEMLELRCTADIMGLAAVRRQQQVRTTILALKDAGTKQRLTENGSCITGQPASLAAWLLSLVHILRWHGSQS</sequence>
<dbReference type="PANTHER" id="PTHR21261:SF5">
    <property type="entry name" value="BEATEN PATH VA, ISOFORM A-RELATED"/>
    <property type="match status" value="1"/>
</dbReference>
<dbReference type="AlphaFoldDB" id="A0A9P9YWY7"/>
<dbReference type="FunFam" id="2.60.40.10:FF:000437">
    <property type="entry name" value="Beat-IIIc, isoform A"/>
    <property type="match status" value="1"/>
</dbReference>